<organism evidence="2 3">
    <name type="scientific">Halorubrum persicum</name>
    <dbReference type="NCBI Taxonomy" id="1383844"/>
    <lineage>
        <taxon>Archaea</taxon>
        <taxon>Methanobacteriati</taxon>
        <taxon>Methanobacteriota</taxon>
        <taxon>Stenosarchaea group</taxon>
        <taxon>Halobacteria</taxon>
        <taxon>Halobacteriales</taxon>
        <taxon>Haloferacaceae</taxon>
        <taxon>Halorubrum</taxon>
    </lineage>
</organism>
<reference evidence="2 3" key="1">
    <citation type="journal article" date="2014" name="Front. Microbiol.">
        <title>Population and genomic analysis of the genus Halorubrum.</title>
        <authorList>
            <person name="Fullmer M.S."/>
            <person name="Soucy S.M."/>
            <person name="Swithers K.S."/>
            <person name="Makkay A.M."/>
            <person name="Wheeler R."/>
            <person name="Ventosa A."/>
            <person name="Gogarten J.P."/>
            <person name="Papke R.T."/>
        </authorList>
    </citation>
    <scope>NUCLEOTIDE SEQUENCE [LARGE SCALE GENOMIC DNA]</scope>
    <source>
        <strain evidence="2 3">C49</strain>
    </source>
</reference>
<accession>A0A2G1WEL0</accession>
<comment type="caution">
    <text evidence="2">The sequence shown here is derived from an EMBL/GenBank/DDBJ whole genome shotgun (WGS) entry which is preliminary data.</text>
</comment>
<dbReference type="AlphaFoldDB" id="A0A2G1WEL0"/>
<keyword evidence="1" id="KW-0812">Transmembrane</keyword>
<name>A0A2G1WEL0_9EURY</name>
<feature type="transmembrane region" description="Helical" evidence="1">
    <location>
        <begin position="58"/>
        <end position="76"/>
    </location>
</feature>
<dbReference type="OrthoDB" id="331077at2157"/>
<keyword evidence="3" id="KW-1185">Reference proteome</keyword>
<feature type="transmembrane region" description="Helical" evidence="1">
    <location>
        <begin position="12"/>
        <end position="28"/>
    </location>
</feature>
<keyword evidence="1" id="KW-1133">Transmembrane helix</keyword>
<sequence>MTNHESRENLKKLGVVVLSLLGAVLTFFGLDAYYLAGIFLIFAGAGMLFLLKRYRAYSITMLIAGTLALVLAILAYRSHGLVNSTVLYSLLGVVGVHRGGQAYRATE</sequence>
<proteinExistence type="predicted"/>
<gene>
    <name evidence="2" type="ORF">DJ69_17180</name>
</gene>
<evidence type="ECO:0000313" key="2">
    <source>
        <dbReference type="EMBL" id="PHQ37426.1"/>
    </source>
</evidence>
<protein>
    <submittedName>
        <fullName evidence="2">Uncharacterized protein</fullName>
    </submittedName>
</protein>
<evidence type="ECO:0000256" key="1">
    <source>
        <dbReference type="SAM" id="Phobius"/>
    </source>
</evidence>
<dbReference type="EMBL" id="NHOA01000156">
    <property type="protein sequence ID" value="PHQ37426.1"/>
    <property type="molecule type" value="Genomic_DNA"/>
</dbReference>
<evidence type="ECO:0000313" key="3">
    <source>
        <dbReference type="Proteomes" id="UP000222824"/>
    </source>
</evidence>
<feature type="transmembrane region" description="Helical" evidence="1">
    <location>
        <begin position="34"/>
        <end position="51"/>
    </location>
</feature>
<dbReference type="RefSeq" id="WP_099256817.1">
    <property type="nucleotide sequence ID" value="NZ_NHOA01000156.1"/>
</dbReference>
<keyword evidence="1" id="KW-0472">Membrane</keyword>
<dbReference type="Proteomes" id="UP000222824">
    <property type="component" value="Unassembled WGS sequence"/>
</dbReference>